<name>A0A0S3SFR5_PHAAN</name>
<dbReference type="FunFam" id="1.10.510.10:FF:000146">
    <property type="entry name" value="LRR receptor-like serine/threonine-protein kinase IOS1"/>
    <property type="match status" value="1"/>
</dbReference>
<dbReference type="InterPro" id="IPR008271">
    <property type="entry name" value="Ser/Thr_kinase_AS"/>
</dbReference>
<evidence type="ECO:0000313" key="22">
    <source>
        <dbReference type="Proteomes" id="UP000291084"/>
    </source>
</evidence>
<dbReference type="InterPro" id="IPR001245">
    <property type="entry name" value="Ser-Thr/Tyr_kinase_cat_dom"/>
</dbReference>
<dbReference type="Pfam" id="PF12819">
    <property type="entry name" value="Malectin_like"/>
    <property type="match status" value="1"/>
</dbReference>
<accession>A0A0S3SFR5</accession>
<dbReference type="InterPro" id="IPR024788">
    <property type="entry name" value="Malectin-like_Carb-bd_dom"/>
</dbReference>
<keyword evidence="11" id="KW-0418">Kinase</keyword>
<dbReference type="FunFam" id="3.80.10.10:FF:000129">
    <property type="entry name" value="Leucine-rich repeat receptor-like kinase"/>
    <property type="match status" value="1"/>
</dbReference>
<dbReference type="EC" id="2.7.11.1" evidence="2"/>
<comment type="catalytic activity">
    <reaction evidence="16">
        <text>L-threonyl-[protein] + ATP = O-phospho-L-threonyl-[protein] + ADP + H(+)</text>
        <dbReference type="Rhea" id="RHEA:46608"/>
        <dbReference type="Rhea" id="RHEA-COMP:11060"/>
        <dbReference type="Rhea" id="RHEA-COMP:11605"/>
        <dbReference type="ChEBI" id="CHEBI:15378"/>
        <dbReference type="ChEBI" id="CHEBI:30013"/>
        <dbReference type="ChEBI" id="CHEBI:30616"/>
        <dbReference type="ChEBI" id="CHEBI:61977"/>
        <dbReference type="ChEBI" id="CHEBI:456216"/>
        <dbReference type="EC" id="2.7.11.1"/>
    </reaction>
</comment>
<keyword evidence="15" id="KW-0675">Receptor</keyword>
<sequence length="901" mass="101673">MDGKWRCHWSWIFTLWCVLAYTISQISGKSILATENNSMHHKQGRRKLDDVSGSISIDCGIPEEVAYTDEKTQIHYTSDAQFIGTGTRKNISLKLTSEIPQGVFTTVRSFPEDKRNCYTLRHPEGGNTIYLIRASFMYGNYDDLNMLPQFDLYVGVNFWDSVKFENATHVVIKEILHVPSLDELYICLLNTDMGTPFISALEVRHFDHSSYRTDSKLLSLYRRFDIGSTTNEIVRFEEDTYDRMWYPYNLPDSTPLSTSFSIDSLNHTAYHLPPAVMKTAVRATNENDSLEFDFDTGHPTSDSYVYMHFAEIEDLKENESRVFDITLNGQILSESVSPKYLLSTTIESKQAIRGSKLKFSMYKKPNSTHPPILNAMEIYVVKEFLQSPTDQEDVKAIMSIKSFYKLMSSLGKSWQGDPCAPLKYSWNGINCSNNGYNPPAITALNLASSGLDGPIIDSFLELKFLEFLDLSNNSLTGPLPDFSKLQYLKTLNLSGNRLSGEIPPLLLERSNNGSLMLSVDPDLCPIGPCEENKNNIVPLVAGILSAVIFFIVLGIVLTIIWRRRNKNPASKQAVRSNEEVVLKTNNKQFSYSQIMTITNNFDKTIGKGGCGIVYLGYLQDGTQAAVKMLSSKSPQGSQQFQTEAQLLMRVHHKNLASFLGYCNEVGRTAIIYEYMTNGNLEEYLSDPKREPLSWRQRIQIAVDAAQGIEYLHHGCKPPIVHRDIKTANILLNEKMQAKVADFGFSKFFSAENESYVSTVVIGTVGYLDPEYYISSRLTEKSDVYSFGIVLLELITGQPAIIKGHQNTHIVQWVNHFLERGDIQQIVDPKMQGDFDFGSMWKALEAAVSCVPSISIQRPSMNHIVSELKESLKMEATREQEGINSIEMNVVDLEADWGPDAR</sequence>
<keyword evidence="12" id="KW-0067">ATP-binding</keyword>
<dbReference type="Gene3D" id="2.60.120.430">
    <property type="entry name" value="Galactose-binding lectin"/>
    <property type="match status" value="1"/>
</dbReference>
<keyword evidence="10" id="KW-0547">Nucleotide-binding</keyword>
<keyword evidence="9" id="KW-0677">Repeat</keyword>
<dbReference type="GO" id="GO:0005524">
    <property type="term" value="F:ATP binding"/>
    <property type="evidence" value="ECO:0007669"/>
    <property type="project" value="UniProtKB-KW"/>
</dbReference>
<dbReference type="Gene3D" id="1.10.510.10">
    <property type="entry name" value="Transferase(Phosphotransferase) domain 1"/>
    <property type="match status" value="1"/>
</dbReference>
<keyword evidence="7 18" id="KW-0812">Transmembrane</keyword>
<dbReference type="InterPro" id="IPR011009">
    <property type="entry name" value="Kinase-like_dom_sf"/>
</dbReference>
<dbReference type="SUPFAM" id="SSF52058">
    <property type="entry name" value="L domain-like"/>
    <property type="match status" value="1"/>
</dbReference>
<evidence type="ECO:0000256" key="5">
    <source>
        <dbReference type="ARBA" id="ARBA00022614"/>
    </source>
</evidence>
<feature type="signal peptide" evidence="19">
    <location>
        <begin position="1"/>
        <end position="28"/>
    </location>
</feature>
<dbReference type="PANTHER" id="PTHR45631:SF206">
    <property type="entry name" value="PROTEIN KINASE DOMAIN-CONTAINING PROTEIN"/>
    <property type="match status" value="1"/>
</dbReference>
<dbReference type="PROSITE" id="PS50011">
    <property type="entry name" value="PROTEIN_KINASE_DOM"/>
    <property type="match status" value="1"/>
</dbReference>
<dbReference type="InterPro" id="IPR001611">
    <property type="entry name" value="Leu-rich_rpt"/>
</dbReference>
<dbReference type="CDD" id="cd14066">
    <property type="entry name" value="STKc_IRAK"/>
    <property type="match status" value="1"/>
</dbReference>
<feature type="chain" id="PRO_5006618204" description="non-specific serine/threonine protein kinase" evidence="19">
    <location>
        <begin position="29"/>
        <end position="901"/>
    </location>
</feature>
<dbReference type="EMBL" id="AP015040">
    <property type="protein sequence ID" value="BAT91662.1"/>
    <property type="molecule type" value="Genomic_DNA"/>
</dbReference>
<dbReference type="Pfam" id="PF00560">
    <property type="entry name" value="LRR_1"/>
    <property type="match status" value="2"/>
</dbReference>
<evidence type="ECO:0000256" key="19">
    <source>
        <dbReference type="SAM" id="SignalP"/>
    </source>
</evidence>
<dbReference type="SMART" id="SM00220">
    <property type="entry name" value="S_TKc"/>
    <property type="match status" value="1"/>
</dbReference>
<keyword evidence="22" id="KW-1185">Reference proteome</keyword>
<proteinExistence type="predicted"/>
<evidence type="ECO:0000256" key="8">
    <source>
        <dbReference type="ARBA" id="ARBA00022729"/>
    </source>
</evidence>
<feature type="transmembrane region" description="Helical" evidence="18">
    <location>
        <begin position="536"/>
        <end position="561"/>
    </location>
</feature>
<evidence type="ECO:0000256" key="7">
    <source>
        <dbReference type="ARBA" id="ARBA00022692"/>
    </source>
</evidence>
<organism evidence="21 22">
    <name type="scientific">Vigna angularis var. angularis</name>
    <dbReference type="NCBI Taxonomy" id="157739"/>
    <lineage>
        <taxon>Eukaryota</taxon>
        <taxon>Viridiplantae</taxon>
        <taxon>Streptophyta</taxon>
        <taxon>Embryophyta</taxon>
        <taxon>Tracheophyta</taxon>
        <taxon>Spermatophyta</taxon>
        <taxon>Magnoliopsida</taxon>
        <taxon>eudicotyledons</taxon>
        <taxon>Gunneridae</taxon>
        <taxon>Pentapetalae</taxon>
        <taxon>rosids</taxon>
        <taxon>fabids</taxon>
        <taxon>Fabales</taxon>
        <taxon>Fabaceae</taxon>
        <taxon>Papilionoideae</taxon>
        <taxon>50 kb inversion clade</taxon>
        <taxon>NPAAA clade</taxon>
        <taxon>indigoferoid/millettioid clade</taxon>
        <taxon>Phaseoleae</taxon>
        <taxon>Vigna</taxon>
    </lineage>
</organism>
<evidence type="ECO:0000256" key="9">
    <source>
        <dbReference type="ARBA" id="ARBA00022737"/>
    </source>
</evidence>
<evidence type="ECO:0000256" key="17">
    <source>
        <dbReference type="ARBA" id="ARBA00048679"/>
    </source>
</evidence>
<comment type="catalytic activity">
    <reaction evidence="17">
        <text>L-seryl-[protein] + ATP = O-phospho-L-seryl-[protein] + ADP + H(+)</text>
        <dbReference type="Rhea" id="RHEA:17989"/>
        <dbReference type="Rhea" id="RHEA-COMP:9863"/>
        <dbReference type="Rhea" id="RHEA-COMP:11604"/>
        <dbReference type="ChEBI" id="CHEBI:15378"/>
        <dbReference type="ChEBI" id="CHEBI:29999"/>
        <dbReference type="ChEBI" id="CHEBI:30616"/>
        <dbReference type="ChEBI" id="CHEBI:83421"/>
        <dbReference type="ChEBI" id="CHEBI:456216"/>
        <dbReference type="EC" id="2.7.11.1"/>
    </reaction>
</comment>
<keyword evidence="3" id="KW-0723">Serine/threonine-protein kinase</keyword>
<evidence type="ECO:0000256" key="11">
    <source>
        <dbReference type="ARBA" id="ARBA00022777"/>
    </source>
</evidence>
<evidence type="ECO:0000256" key="15">
    <source>
        <dbReference type="ARBA" id="ARBA00023170"/>
    </source>
</evidence>
<keyword evidence="5" id="KW-0433">Leucine-rich repeat</keyword>
<evidence type="ECO:0000313" key="21">
    <source>
        <dbReference type="EMBL" id="BAT91662.1"/>
    </source>
</evidence>
<feature type="domain" description="Protein kinase" evidence="20">
    <location>
        <begin position="599"/>
        <end position="901"/>
    </location>
</feature>
<evidence type="ECO:0000259" key="20">
    <source>
        <dbReference type="PROSITE" id="PS50011"/>
    </source>
</evidence>
<keyword evidence="8 19" id="KW-0732">Signal</keyword>
<dbReference type="Gene3D" id="3.30.200.20">
    <property type="entry name" value="Phosphorylase Kinase, domain 1"/>
    <property type="match status" value="1"/>
</dbReference>
<dbReference type="InterPro" id="IPR032675">
    <property type="entry name" value="LRR_dom_sf"/>
</dbReference>
<evidence type="ECO:0000256" key="14">
    <source>
        <dbReference type="ARBA" id="ARBA00023136"/>
    </source>
</evidence>
<keyword evidence="4" id="KW-0597">Phosphoprotein</keyword>
<dbReference type="FunFam" id="3.30.200.20:FF:000394">
    <property type="entry name" value="Leucine-rich repeat receptor-like protein kinase"/>
    <property type="match status" value="1"/>
</dbReference>
<dbReference type="InterPro" id="IPR000719">
    <property type="entry name" value="Prot_kinase_dom"/>
</dbReference>
<gene>
    <name evidence="21" type="primary">Vigan.07G027200</name>
    <name evidence="21" type="ORF">VIGAN_07027200</name>
</gene>
<keyword evidence="13 18" id="KW-1133">Transmembrane helix</keyword>
<dbReference type="SUPFAM" id="SSF56112">
    <property type="entry name" value="Protein kinase-like (PK-like)"/>
    <property type="match status" value="1"/>
</dbReference>
<dbReference type="GO" id="GO:0004674">
    <property type="term" value="F:protein serine/threonine kinase activity"/>
    <property type="evidence" value="ECO:0007669"/>
    <property type="project" value="UniProtKB-KW"/>
</dbReference>
<dbReference type="AlphaFoldDB" id="A0A0S3SFR5"/>
<dbReference type="Gene3D" id="3.80.10.10">
    <property type="entry name" value="Ribonuclease Inhibitor"/>
    <property type="match status" value="1"/>
</dbReference>
<dbReference type="GO" id="GO:0016020">
    <property type="term" value="C:membrane"/>
    <property type="evidence" value="ECO:0007669"/>
    <property type="project" value="UniProtKB-SubCell"/>
</dbReference>
<reference evidence="21 22" key="1">
    <citation type="journal article" date="2015" name="Sci. Rep.">
        <title>The power of single molecule real-time sequencing technology in the de novo assembly of a eukaryotic genome.</title>
        <authorList>
            <person name="Sakai H."/>
            <person name="Naito K."/>
            <person name="Ogiso-Tanaka E."/>
            <person name="Takahashi Y."/>
            <person name="Iseki K."/>
            <person name="Muto C."/>
            <person name="Satou K."/>
            <person name="Teruya K."/>
            <person name="Shiroma A."/>
            <person name="Shimoji M."/>
            <person name="Hirano T."/>
            <person name="Itoh T."/>
            <person name="Kaga A."/>
            <person name="Tomooka N."/>
        </authorList>
    </citation>
    <scope>NUCLEOTIDE SEQUENCE [LARGE SCALE GENOMIC DNA]</scope>
    <source>
        <strain evidence="22">cv. Shumari</strain>
    </source>
</reference>
<evidence type="ECO:0000256" key="18">
    <source>
        <dbReference type="SAM" id="Phobius"/>
    </source>
</evidence>
<dbReference type="PANTHER" id="PTHR45631">
    <property type="entry name" value="OS07G0107800 PROTEIN-RELATED"/>
    <property type="match status" value="1"/>
</dbReference>
<keyword evidence="6" id="KW-0808">Transferase</keyword>
<keyword evidence="14 18" id="KW-0472">Membrane</keyword>
<dbReference type="PROSITE" id="PS51450">
    <property type="entry name" value="LRR"/>
    <property type="match status" value="2"/>
</dbReference>
<dbReference type="OrthoDB" id="2017114at2759"/>
<dbReference type="PRINTS" id="PR00019">
    <property type="entry name" value="LEURICHRPT"/>
</dbReference>
<evidence type="ECO:0000256" key="2">
    <source>
        <dbReference type="ARBA" id="ARBA00012513"/>
    </source>
</evidence>
<evidence type="ECO:0000256" key="1">
    <source>
        <dbReference type="ARBA" id="ARBA00004167"/>
    </source>
</evidence>
<evidence type="ECO:0000256" key="16">
    <source>
        <dbReference type="ARBA" id="ARBA00047899"/>
    </source>
</evidence>
<evidence type="ECO:0000256" key="4">
    <source>
        <dbReference type="ARBA" id="ARBA00022553"/>
    </source>
</evidence>
<protein>
    <recommendedName>
        <fullName evidence="2">non-specific serine/threonine protein kinase</fullName>
        <ecNumber evidence="2">2.7.11.1</ecNumber>
    </recommendedName>
</protein>
<comment type="subcellular location">
    <subcellularLocation>
        <location evidence="1">Membrane</location>
        <topology evidence="1">Single-pass membrane protein</topology>
    </subcellularLocation>
</comment>
<dbReference type="Proteomes" id="UP000291084">
    <property type="component" value="Chromosome 7"/>
</dbReference>
<evidence type="ECO:0000256" key="3">
    <source>
        <dbReference type="ARBA" id="ARBA00022527"/>
    </source>
</evidence>
<evidence type="ECO:0000256" key="6">
    <source>
        <dbReference type="ARBA" id="ARBA00022679"/>
    </source>
</evidence>
<evidence type="ECO:0000256" key="12">
    <source>
        <dbReference type="ARBA" id="ARBA00022840"/>
    </source>
</evidence>
<dbReference type="PROSITE" id="PS00108">
    <property type="entry name" value="PROTEIN_KINASE_ST"/>
    <property type="match status" value="1"/>
</dbReference>
<evidence type="ECO:0000256" key="10">
    <source>
        <dbReference type="ARBA" id="ARBA00022741"/>
    </source>
</evidence>
<evidence type="ECO:0000256" key="13">
    <source>
        <dbReference type="ARBA" id="ARBA00022989"/>
    </source>
</evidence>
<dbReference type="Pfam" id="PF07714">
    <property type="entry name" value="PK_Tyr_Ser-Thr"/>
    <property type="match status" value="1"/>
</dbReference>